<organism evidence="2 3">
    <name type="scientific">Sphagnum jensenii</name>
    <dbReference type="NCBI Taxonomy" id="128206"/>
    <lineage>
        <taxon>Eukaryota</taxon>
        <taxon>Viridiplantae</taxon>
        <taxon>Streptophyta</taxon>
        <taxon>Embryophyta</taxon>
        <taxon>Bryophyta</taxon>
        <taxon>Sphagnophytina</taxon>
        <taxon>Sphagnopsida</taxon>
        <taxon>Sphagnales</taxon>
        <taxon>Sphagnaceae</taxon>
        <taxon>Sphagnum</taxon>
    </lineage>
</organism>
<keyword evidence="3" id="KW-1185">Reference proteome</keyword>
<reference evidence="2" key="1">
    <citation type="submission" date="2024-02" db="EMBL/GenBank/DDBJ databases">
        <authorList>
            <consortium name="ELIXIR-Norway"/>
            <consortium name="Elixir Norway"/>
        </authorList>
    </citation>
    <scope>NUCLEOTIDE SEQUENCE</scope>
</reference>
<proteinExistence type="predicted"/>
<feature type="region of interest" description="Disordered" evidence="1">
    <location>
        <begin position="47"/>
        <end position="170"/>
    </location>
</feature>
<feature type="region of interest" description="Disordered" evidence="1">
    <location>
        <begin position="1"/>
        <end position="34"/>
    </location>
</feature>
<feature type="compositionally biased region" description="Basic and acidic residues" evidence="1">
    <location>
        <begin position="49"/>
        <end position="62"/>
    </location>
</feature>
<dbReference type="EMBL" id="OZ020109">
    <property type="protein sequence ID" value="CAK9262052.1"/>
    <property type="molecule type" value="Genomic_DNA"/>
</dbReference>
<accession>A0ABP0W6H2</accession>
<gene>
    <name evidence="2" type="ORF">CSSPJE1EN1_LOCUS7530</name>
</gene>
<feature type="compositionally biased region" description="Basic and acidic residues" evidence="1">
    <location>
        <begin position="13"/>
        <end position="25"/>
    </location>
</feature>
<feature type="compositionally biased region" description="Basic and acidic residues" evidence="1">
    <location>
        <begin position="128"/>
        <end position="141"/>
    </location>
</feature>
<dbReference type="Proteomes" id="UP001497444">
    <property type="component" value="Chromosome 14"/>
</dbReference>
<evidence type="ECO:0000313" key="2">
    <source>
        <dbReference type="EMBL" id="CAK9262052.1"/>
    </source>
</evidence>
<evidence type="ECO:0000256" key="1">
    <source>
        <dbReference type="SAM" id="MobiDB-lite"/>
    </source>
</evidence>
<sequence length="206" mass="23151">MKKEIMSSGQQHTDNKKKPGERGIEKLNQSTRRRITHFTASVVAVVGSDQEHKGELDLGEKKKFSRRYKPRQFCQEQNFPPYLDSPTAFVRNREQTGSSGTRRGKLAEPTSASARQAKGRFATTPAPRSRDEEDFGRERGSAHVSMHTSPSVVRRGGAGGGSRREPSLMNPELTAQFHCDENRSFLYSERTAQFMDDQSSRAFVLS</sequence>
<name>A0ABP0W6H2_9BRYO</name>
<protein>
    <submittedName>
        <fullName evidence="2">Uncharacterized protein</fullName>
    </submittedName>
</protein>
<evidence type="ECO:0000313" key="3">
    <source>
        <dbReference type="Proteomes" id="UP001497444"/>
    </source>
</evidence>